<protein>
    <submittedName>
        <fullName evidence="3">Uncharacterized protein</fullName>
    </submittedName>
</protein>
<dbReference type="GO" id="GO:0016740">
    <property type="term" value="F:transferase activity"/>
    <property type="evidence" value="ECO:0007669"/>
    <property type="project" value="UniProtKB-KW"/>
</dbReference>
<evidence type="ECO:0000256" key="1">
    <source>
        <dbReference type="ARBA" id="ARBA00022679"/>
    </source>
</evidence>
<accession>A0A371CR88</accession>
<dbReference type="InterPro" id="IPR051654">
    <property type="entry name" value="Meroterpenoid_MTases"/>
</dbReference>
<dbReference type="OrthoDB" id="2754577at2759"/>
<dbReference type="STRING" id="139420.A0A371CR88"/>
<dbReference type="PANTHER" id="PTHR35897:SF1">
    <property type="entry name" value="METHYLTRANSFERASE AUSD"/>
    <property type="match status" value="1"/>
</dbReference>
<keyword evidence="1" id="KW-0808">Transferase</keyword>
<dbReference type="AlphaFoldDB" id="A0A371CR88"/>
<reference evidence="3 4" key="1">
    <citation type="journal article" date="2018" name="Biotechnol. Biofuels">
        <title>Integrative visual omics of the white-rot fungus Polyporus brumalis exposes the biotechnological potential of its oxidative enzymes for delignifying raw plant biomass.</title>
        <authorList>
            <person name="Miyauchi S."/>
            <person name="Rancon A."/>
            <person name="Drula E."/>
            <person name="Hage H."/>
            <person name="Chaduli D."/>
            <person name="Favel A."/>
            <person name="Grisel S."/>
            <person name="Henrissat B."/>
            <person name="Herpoel-Gimbert I."/>
            <person name="Ruiz-Duenas F.J."/>
            <person name="Chevret D."/>
            <person name="Hainaut M."/>
            <person name="Lin J."/>
            <person name="Wang M."/>
            <person name="Pangilinan J."/>
            <person name="Lipzen A."/>
            <person name="Lesage-Meessen L."/>
            <person name="Navarro D."/>
            <person name="Riley R."/>
            <person name="Grigoriev I.V."/>
            <person name="Zhou S."/>
            <person name="Raouche S."/>
            <person name="Rosso M.N."/>
        </authorList>
    </citation>
    <scope>NUCLEOTIDE SEQUENCE [LARGE SCALE GENOMIC DNA]</scope>
    <source>
        <strain evidence="3 4">BRFM 1820</strain>
    </source>
</reference>
<evidence type="ECO:0000313" key="4">
    <source>
        <dbReference type="Proteomes" id="UP000256964"/>
    </source>
</evidence>
<evidence type="ECO:0000313" key="3">
    <source>
        <dbReference type="EMBL" id="RDX42802.1"/>
    </source>
</evidence>
<keyword evidence="2" id="KW-0949">S-adenosyl-L-methionine</keyword>
<gene>
    <name evidence="3" type="ORF">OH76DRAFT_1260631</name>
</gene>
<proteinExistence type="predicted"/>
<dbReference type="PANTHER" id="PTHR35897">
    <property type="entry name" value="METHYLTRANSFERASE AUSD"/>
    <property type="match status" value="1"/>
</dbReference>
<dbReference type="Proteomes" id="UP000256964">
    <property type="component" value="Unassembled WGS sequence"/>
</dbReference>
<name>A0A371CR88_9APHY</name>
<dbReference type="EMBL" id="KZ857476">
    <property type="protein sequence ID" value="RDX42802.1"/>
    <property type="molecule type" value="Genomic_DNA"/>
</dbReference>
<evidence type="ECO:0000256" key="2">
    <source>
        <dbReference type="ARBA" id="ARBA00022691"/>
    </source>
</evidence>
<sequence>MREENVLKPVLARLPGYDKVLKIGRSRKNPVFLHVGSGLGVDVHKAVVDGYPLHSIISVDRREGETVSIHQAACHQQPYRPKAVSAISQKLFRGASAETAQSIPFLFGDPLDPYFLEAVWPFYTQPYAPPPALSTLKSLNPLHGQVSVISACFVFDELSAPQQLQLARGLAGLLSAESGSMIIGVNRPQAELGRRRTDDTAGAVYDSQECWSDLWDGQLFQKGTVKVETRLRADHQSTVSDGAWFMEWIVTRL</sequence>
<keyword evidence="4" id="KW-1185">Reference proteome</keyword>
<organism evidence="3 4">
    <name type="scientific">Lentinus brumalis</name>
    <dbReference type="NCBI Taxonomy" id="2498619"/>
    <lineage>
        <taxon>Eukaryota</taxon>
        <taxon>Fungi</taxon>
        <taxon>Dikarya</taxon>
        <taxon>Basidiomycota</taxon>
        <taxon>Agaricomycotina</taxon>
        <taxon>Agaricomycetes</taxon>
        <taxon>Polyporales</taxon>
        <taxon>Polyporaceae</taxon>
        <taxon>Lentinus</taxon>
    </lineage>
</organism>